<organism evidence="3 4">
    <name type="scientific">Paraburkholderia fynbosensis</name>
    <dbReference type="NCBI Taxonomy" id="1200993"/>
    <lineage>
        <taxon>Bacteria</taxon>
        <taxon>Pseudomonadati</taxon>
        <taxon>Pseudomonadota</taxon>
        <taxon>Betaproteobacteria</taxon>
        <taxon>Burkholderiales</taxon>
        <taxon>Burkholderiaceae</taxon>
        <taxon>Paraburkholderia</taxon>
    </lineage>
</organism>
<dbReference type="NCBIfam" id="NF004855">
    <property type="entry name" value="PRK06208.1"/>
    <property type="match status" value="1"/>
</dbReference>
<dbReference type="InterPro" id="IPR051017">
    <property type="entry name" value="Aldolase-II_Adducin_sf"/>
</dbReference>
<dbReference type="GO" id="GO:0051015">
    <property type="term" value="F:actin filament binding"/>
    <property type="evidence" value="ECO:0007669"/>
    <property type="project" value="TreeGrafter"/>
</dbReference>
<dbReference type="RefSeq" id="WP_175165259.1">
    <property type="nucleotide sequence ID" value="NZ_CADIKI010000023.1"/>
</dbReference>
<dbReference type="AlphaFoldDB" id="A0A6J5GTA4"/>
<evidence type="ECO:0000313" key="3">
    <source>
        <dbReference type="EMBL" id="CAB3806628.1"/>
    </source>
</evidence>
<dbReference type="GO" id="GO:0005856">
    <property type="term" value="C:cytoskeleton"/>
    <property type="evidence" value="ECO:0007669"/>
    <property type="project" value="TreeGrafter"/>
</dbReference>
<evidence type="ECO:0000313" key="4">
    <source>
        <dbReference type="Proteomes" id="UP000494252"/>
    </source>
</evidence>
<dbReference type="GO" id="GO:0016491">
    <property type="term" value="F:oxidoreductase activity"/>
    <property type="evidence" value="ECO:0007669"/>
    <property type="project" value="UniProtKB-KW"/>
</dbReference>
<feature type="domain" description="Class II aldolase/adducin N-terminal" evidence="2">
    <location>
        <begin position="37"/>
        <end position="216"/>
    </location>
</feature>
<sequence>MCLADSNEYQIPTPIGGALPVPRVYEDLETERRHRKLKLAAAFRLLARFGLTEGIAGHVTMRDPEHHDRYWVNQYAQHFSTIHPDDLMCIDDKGAVHHGSGPVNAAAVAIHCGLHRVNHAAAAAVHTHTTYGRAFAARERLLAPINQEACLFFENHVVFRGDIVVLATDEGERIAQTMGDCKAAILLNHGLLTVGSNVDSAVYRFIAMERCAQVQLLAEAAGPLEPLSAEEARATRRHLASDYVAWLGFQGLYKQMLREHADLSDYARTLDA</sequence>
<name>A0A6J5GTA4_9BURK</name>
<dbReference type="InterPro" id="IPR001303">
    <property type="entry name" value="Aldolase_II/adducin_N"/>
</dbReference>
<accession>A0A6J5GTA4</accession>
<dbReference type="Gene3D" id="3.40.225.10">
    <property type="entry name" value="Class II aldolase/adducin N-terminal domain"/>
    <property type="match status" value="1"/>
</dbReference>
<evidence type="ECO:0000259" key="2">
    <source>
        <dbReference type="SMART" id="SM01007"/>
    </source>
</evidence>
<dbReference type="FunFam" id="3.40.225.10:FF:000009">
    <property type="entry name" value="Class II aldolase/adducin N-terminal"/>
    <property type="match status" value="1"/>
</dbReference>
<keyword evidence="3" id="KW-0560">Oxidoreductase</keyword>
<dbReference type="PANTHER" id="PTHR10672:SF3">
    <property type="entry name" value="PROTEIN HU-LI TAI SHAO"/>
    <property type="match status" value="1"/>
</dbReference>
<dbReference type="EC" id="1.13.11.83" evidence="3"/>
<dbReference type="Proteomes" id="UP000494252">
    <property type="component" value="Unassembled WGS sequence"/>
</dbReference>
<comment type="similarity">
    <text evidence="1">Belongs to the aldolase class II family.</text>
</comment>
<keyword evidence="4" id="KW-1185">Reference proteome</keyword>
<gene>
    <name evidence="3" type="primary">cloR</name>
    <name evidence="3" type="ORF">LMG27177_06140</name>
</gene>
<dbReference type="Pfam" id="PF00596">
    <property type="entry name" value="Aldolase_II"/>
    <property type="match status" value="1"/>
</dbReference>
<reference evidence="3 4" key="1">
    <citation type="submission" date="2020-04" db="EMBL/GenBank/DDBJ databases">
        <authorList>
            <person name="De Canck E."/>
        </authorList>
    </citation>
    <scope>NUCLEOTIDE SEQUENCE [LARGE SCALE GENOMIC DNA]</scope>
    <source>
        <strain evidence="3 4">LMG 27177</strain>
    </source>
</reference>
<protein>
    <submittedName>
        <fullName evidence="3">4-hydroxy-3-prenylphenylpyruvate oxygenase/4-hydroxy-3-prenylbenzoate synthase</fullName>
        <ecNumber evidence="3">1.13.11.83</ecNumber>
    </submittedName>
</protein>
<proteinExistence type="inferred from homology"/>
<dbReference type="PANTHER" id="PTHR10672">
    <property type="entry name" value="ADDUCIN"/>
    <property type="match status" value="1"/>
</dbReference>
<dbReference type="SUPFAM" id="SSF53639">
    <property type="entry name" value="AraD/HMP-PK domain-like"/>
    <property type="match status" value="1"/>
</dbReference>
<dbReference type="InterPro" id="IPR036409">
    <property type="entry name" value="Aldolase_II/adducin_N_sf"/>
</dbReference>
<evidence type="ECO:0000256" key="1">
    <source>
        <dbReference type="ARBA" id="ARBA00037961"/>
    </source>
</evidence>
<dbReference type="SMART" id="SM01007">
    <property type="entry name" value="Aldolase_II"/>
    <property type="match status" value="1"/>
</dbReference>
<dbReference type="EMBL" id="CADIKI010000023">
    <property type="protein sequence ID" value="CAB3806628.1"/>
    <property type="molecule type" value="Genomic_DNA"/>
</dbReference>
<keyword evidence="3" id="KW-0670">Pyruvate</keyword>